<dbReference type="PANTHER" id="PTHR22617:SF23">
    <property type="entry name" value="CHEMOTAXIS PROTEIN CHEW"/>
    <property type="match status" value="1"/>
</dbReference>
<dbReference type="Proteomes" id="UP000253606">
    <property type="component" value="Chromosome"/>
</dbReference>
<gene>
    <name evidence="2" type="ORF">ACPOL_3602</name>
</gene>
<dbReference type="PROSITE" id="PS50851">
    <property type="entry name" value="CHEW"/>
    <property type="match status" value="1"/>
</dbReference>
<reference evidence="2 3" key="1">
    <citation type="journal article" date="2018" name="Front. Microbiol.">
        <title>Hydrolytic Capabilities as a Key to Environmental Success: Chitinolytic and Cellulolytic Acidobacteria From Acidic Sub-arctic Soils and Boreal Peatlands.</title>
        <authorList>
            <person name="Belova S.E."/>
            <person name="Ravin N.V."/>
            <person name="Pankratov T.A."/>
            <person name="Rakitin A.L."/>
            <person name="Ivanova A.A."/>
            <person name="Beletsky A.V."/>
            <person name="Mardanov A.V."/>
            <person name="Sinninghe Damste J.S."/>
            <person name="Dedysh S.N."/>
        </authorList>
    </citation>
    <scope>NUCLEOTIDE SEQUENCE [LARGE SCALE GENOMIC DNA]</scope>
    <source>
        <strain evidence="2 3">SBC82</strain>
    </source>
</reference>
<dbReference type="Pfam" id="PF01584">
    <property type="entry name" value="CheW"/>
    <property type="match status" value="1"/>
</dbReference>
<dbReference type="RefSeq" id="WP_114207995.1">
    <property type="nucleotide sequence ID" value="NZ_CP030840.1"/>
</dbReference>
<dbReference type="OrthoDB" id="9794382at2"/>
<evidence type="ECO:0000313" key="3">
    <source>
        <dbReference type="Proteomes" id="UP000253606"/>
    </source>
</evidence>
<dbReference type="SMART" id="SM00260">
    <property type="entry name" value="CheW"/>
    <property type="match status" value="1"/>
</dbReference>
<dbReference type="GO" id="GO:0007165">
    <property type="term" value="P:signal transduction"/>
    <property type="evidence" value="ECO:0007669"/>
    <property type="project" value="InterPro"/>
</dbReference>
<dbReference type="Gene3D" id="2.40.50.180">
    <property type="entry name" value="CheA-289, Domain 4"/>
    <property type="match status" value="1"/>
</dbReference>
<dbReference type="AlphaFoldDB" id="A0A2Z5G2H5"/>
<dbReference type="Gene3D" id="2.30.30.40">
    <property type="entry name" value="SH3 Domains"/>
    <property type="match status" value="1"/>
</dbReference>
<sequence length="155" mass="16899">MTISSAAAGQLGETRQYSTFRVADMFMGIELTRVQELLRFQEMTSVPLAPRAIEGLINLRGQIVTALDVRRILGLPAFESEDALPMNIVIQSEGGPVSLLVDEICDVLDVPLEAAKPLPENMPAAQRELLDGVYQLTTGLLLILNTQRVLESAAH</sequence>
<dbReference type="InterPro" id="IPR002545">
    <property type="entry name" value="CheW-lke_dom"/>
</dbReference>
<proteinExistence type="predicted"/>
<dbReference type="SUPFAM" id="SSF50341">
    <property type="entry name" value="CheW-like"/>
    <property type="match status" value="1"/>
</dbReference>
<dbReference type="KEGG" id="abas:ACPOL_3602"/>
<keyword evidence="3" id="KW-1185">Reference proteome</keyword>
<name>A0A2Z5G2H5_9BACT</name>
<dbReference type="GO" id="GO:0005829">
    <property type="term" value="C:cytosol"/>
    <property type="evidence" value="ECO:0007669"/>
    <property type="project" value="TreeGrafter"/>
</dbReference>
<organism evidence="2 3">
    <name type="scientific">Acidisarcina polymorpha</name>
    <dbReference type="NCBI Taxonomy" id="2211140"/>
    <lineage>
        <taxon>Bacteria</taxon>
        <taxon>Pseudomonadati</taxon>
        <taxon>Acidobacteriota</taxon>
        <taxon>Terriglobia</taxon>
        <taxon>Terriglobales</taxon>
        <taxon>Acidobacteriaceae</taxon>
        <taxon>Acidisarcina</taxon>
    </lineage>
</organism>
<dbReference type="InterPro" id="IPR036061">
    <property type="entry name" value="CheW-like_dom_sf"/>
</dbReference>
<dbReference type="GO" id="GO:0006935">
    <property type="term" value="P:chemotaxis"/>
    <property type="evidence" value="ECO:0007669"/>
    <property type="project" value="InterPro"/>
</dbReference>
<dbReference type="InterPro" id="IPR039315">
    <property type="entry name" value="CheW"/>
</dbReference>
<feature type="domain" description="CheW-like" evidence="1">
    <location>
        <begin position="14"/>
        <end position="155"/>
    </location>
</feature>
<evidence type="ECO:0000313" key="2">
    <source>
        <dbReference type="EMBL" id="AXC12887.1"/>
    </source>
</evidence>
<protein>
    <submittedName>
        <fullName evidence="2">Positive regulator of CheA protein activity (CheW)</fullName>
    </submittedName>
</protein>
<evidence type="ECO:0000259" key="1">
    <source>
        <dbReference type="PROSITE" id="PS50851"/>
    </source>
</evidence>
<accession>A0A2Z5G2H5</accession>
<dbReference type="PANTHER" id="PTHR22617">
    <property type="entry name" value="CHEMOTAXIS SENSOR HISTIDINE KINASE-RELATED"/>
    <property type="match status" value="1"/>
</dbReference>
<dbReference type="EMBL" id="CP030840">
    <property type="protein sequence ID" value="AXC12887.1"/>
    <property type="molecule type" value="Genomic_DNA"/>
</dbReference>